<feature type="compositionally biased region" description="Low complexity" evidence="1">
    <location>
        <begin position="107"/>
        <end position="126"/>
    </location>
</feature>
<evidence type="ECO:0000313" key="4">
    <source>
        <dbReference type="Proteomes" id="UP000799440"/>
    </source>
</evidence>
<feature type="region of interest" description="Disordered" evidence="1">
    <location>
        <begin position="1"/>
        <end position="146"/>
    </location>
</feature>
<reference evidence="3" key="1">
    <citation type="journal article" date="2020" name="Stud. Mycol.">
        <title>101 Dothideomycetes genomes: a test case for predicting lifestyles and emergence of pathogens.</title>
        <authorList>
            <person name="Haridas S."/>
            <person name="Albert R."/>
            <person name="Binder M."/>
            <person name="Bloem J."/>
            <person name="Labutti K."/>
            <person name="Salamov A."/>
            <person name="Andreopoulos B."/>
            <person name="Baker S."/>
            <person name="Barry K."/>
            <person name="Bills G."/>
            <person name="Bluhm B."/>
            <person name="Cannon C."/>
            <person name="Castanera R."/>
            <person name="Culley D."/>
            <person name="Daum C."/>
            <person name="Ezra D."/>
            <person name="Gonzalez J."/>
            <person name="Henrissat B."/>
            <person name="Kuo A."/>
            <person name="Liang C."/>
            <person name="Lipzen A."/>
            <person name="Lutzoni F."/>
            <person name="Magnuson J."/>
            <person name="Mondo S."/>
            <person name="Nolan M."/>
            <person name="Ohm R."/>
            <person name="Pangilinan J."/>
            <person name="Park H.-J."/>
            <person name="Ramirez L."/>
            <person name="Alfaro M."/>
            <person name="Sun H."/>
            <person name="Tritt A."/>
            <person name="Yoshinaga Y."/>
            <person name="Zwiers L.-H."/>
            <person name="Turgeon B."/>
            <person name="Goodwin S."/>
            <person name="Spatafora J."/>
            <person name="Crous P."/>
            <person name="Grigoriev I."/>
        </authorList>
    </citation>
    <scope>NUCLEOTIDE SEQUENCE</scope>
    <source>
        <strain evidence="3">CBS 119925</strain>
    </source>
</reference>
<feature type="compositionally biased region" description="Pro residues" evidence="1">
    <location>
        <begin position="10"/>
        <end position="23"/>
    </location>
</feature>
<organism evidence="3 4">
    <name type="scientific">Sporormia fimetaria CBS 119925</name>
    <dbReference type="NCBI Taxonomy" id="1340428"/>
    <lineage>
        <taxon>Eukaryota</taxon>
        <taxon>Fungi</taxon>
        <taxon>Dikarya</taxon>
        <taxon>Ascomycota</taxon>
        <taxon>Pezizomycotina</taxon>
        <taxon>Dothideomycetes</taxon>
        <taxon>Pleosporomycetidae</taxon>
        <taxon>Pleosporales</taxon>
        <taxon>Sporormiaceae</taxon>
        <taxon>Sporormia</taxon>
    </lineage>
</organism>
<keyword evidence="2" id="KW-0812">Transmembrane</keyword>
<feature type="region of interest" description="Disordered" evidence="1">
    <location>
        <begin position="278"/>
        <end position="320"/>
    </location>
</feature>
<evidence type="ECO:0000256" key="1">
    <source>
        <dbReference type="SAM" id="MobiDB-lite"/>
    </source>
</evidence>
<proteinExistence type="predicted"/>
<dbReference type="OrthoDB" id="3798694at2759"/>
<keyword evidence="4" id="KW-1185">Reference proteome</keyword>
<dbReference type="EMBL" id="MU006615">
    <property type="protein sequence ID" value="KAF2742090.1"/>
    <property type="molecule type" value="Genomic_DNA"/>
</dbReference>
<gene>
    <name evidence="3" type="ORF">M011DRAFT_481970</name>
</gene>
<accession>A0A6A6UXG5</accession>
<feature type="compositionally biased region" description="Acidic residues" evidence="1">
    <location>
        <begin position="27"/>
        <end position="42"/>
    </location>
</feature>
<feature type="compositionally biased region" description="Polar residues" evidence="1">
    <location>
        <begin position="88"/>
        <end position="106"/>
    </location>
</feature>
<keyword evidence="2" id="KW-1133">Transmembrane helix</keyword>
<feature type="region of interest" description="Disordered" evidence="1">
    <location>
        <begin position="238"/>
        <end position="262"/>
    </location>
</feature>
<dbReference type="AlphaFoldDB" id="A0A6A6UXG5"/>
<name>A0A6A6UXG5_9PLEO</name>
<feature type="compositionally biased region" description="Acidic residues" evidence="1">
    <location>
        <begin position="59"/>
        <end position="87"/>
    </location>
</feature>
<feature type="transmembrane region" description="Helical" evidence="2">
    <location>
        <begin position="156"/>
        <end position="177"/>
    </location>
</feature>
<evidence type="ECO:0000256" key="2">
    <source>
        <dbReference type="SAM" id="Phobius"/>
    </source>
</evidence>
<evidence type="ECO:0000313" key="3">
    <source>
        <dbReference type="EMBL" id="KAF2742090.1"/>
    </source>
</evidence>
<feature type="compositionally biased region" description="Basic and acidic residues" evidence="1">
    <location>
        <begin position="291"/>
        <end position="320"/>
    </location>
</feature>
<keyword evidence="2" id="KW-0472">Membrane</keyword>
<dbReference type="Proteomes" id="UP000799440">
    <property type="component" value="Unassembled WGS sequence"/>
</dbReference>
<sequence length="320" mass="35079">MPLSQRRRPPPLVFVPRQAPPPAEGEKGEEEEEEGEEEEGPDSPDSVGTTPGPDSPDFPGEEDSEEEEEEEEDEEEEGEENPFDTPDEATQGNPSAPDNSGDNRTVTPPTTTTSLPSSSSTSTSGPLGLGVGAGPDNTKKITPKEDPGGMGIGAQAALITFAVLGGLALIIGAYFFMRRRRRVREANLSPEPGIGFNEKPSSPTRALTFLPPVHHPHNTRSTENSNTLFGAGTYERPETVSTDNARSRIPPTPNPFADPPLNKAYDMLRGRVRSTTLTNRDSWEQNPFKDPISERFDPFGELQERARRERERYAEEMRRA</sequence>
<protein>
    <submittedName>
        <fullName evidence="3">Uncharacterized protein</fullName>
    </submittedName>
</protein>
<feature type="compositionally biased region" description="Basic and acidic residues" evidence="1">
    <location>
        <begin position="137"/>
        <end position="146"/>
    </location>
</feature>